<dbReference type="Gene3D" id="3.30.565.10">
    <property type="entry name" value="Histidine kinase-like ATPase, C-terminal domain"/>
    <property type="match status" value="1"/>
</dbReference>
<dbReference type="SUPFAM" id="SSF55781">
    <property type="entry name" value="GAF domain-like"/>
    <property type="match status" value="1"/>
</dbReference>
<keyword evidence="3" id="KW-0597">Phosphoprotein</keyword>
<dbReference type="CDD" id="cd00082">
    <property type="entry name" value="HisKA"/>
    <property type="match status" value="1"/>
</dbReference>
<dbReference type="SMART" id="SM00387">
    <property type="entry name" value="HATPase_c"/>
    <property type="match status" value="1"/>
</dbReference>
<dbReference type="PRINTS" id="PR00344">
    <property type="entry name" value="BCTRLSENSOR"/>
</dbReference>
<dbReference type="InterPro" id="IPR003018">
    <property type="entry name" value="GAF"/>
</dbReference>
<dbReference type="PROSITE" id="PS50109">
    <property type="entry name" value="HIS_KIN"/>
    <property type="match status" value="1"/>
</dbReference>
<dbReference type="EMBL" id="SGXE01000001">
    <property type="protein sequence ID" value="RZS99022.1"/>
    <property type="molecule type" value="Genomic_DNA"/>
</dbReference>
<dbReference type="InterPro" id="IPR003661">
    <property type="entry name" value="HisK_dim/P_dom"/>
</dbReference>
<evidence type="ECO:0000259" key="4">
    <source>
        <dbReference type="PROSITE" id="PS50109"/>
    </source>
</evidence>
<dbReference type="SMART" id="SM00388">
    <property type="entry name" value="HisKA"/>
    <property type="match status" value="1"/>
</dbReference>
<dbReference type="OrthoDB" id="9811889at2"/>
<dbReference type="InterPro" id="IPR005467">
    <property type="entry name" value="His_kinase_dom"/>
</dbReference>
<keyword evidence="6" id="KW-1185">Reference proteome</keyword>
<dbReference type="Pfam" id="PF00512">
    <property type="entry name" value="HisKA"/>
    <property type="match status" value="1"/>
</dbReference>
<dbReference type="Pfam" id="PF01590">
    <property type="entry name" value="GAF"/>
    <property type="match status" value="1"/>
</dbReference>
<comment type="catalytic activity">
    <reaction evidence="1">
        <text>ATP + protein L-histidine = ADP + protein N-phospho-L-histidine.</text>
        <dbReference type="EC" id="2.7.13.3"/>
    </reaction>
</comment>
<reference evidence="5 6" key="1">
    <citation type="submission" date="2019-02" db="EMBL/GenBank/DDBJ databases">
        <title>Genomic Encyclopedia of Type Strains, Phase IV (KMG-IV): sequencing the most valuable type-strain genomes for metagenomic binning, comparative biology and taxonomic classification.</title>
        <authorList>
            <person name="Goeker M."/>
        </authorList>
    </citation>
    <scope>NUCLEOTIDE SEQUENCE [LARGE SCALE GENOMIC DNA]</scope>
    <source>
        <strain evidence="5 6">DSM 17196</strain>
    </source>
</reference>
<sequence>MIAPQDPHNEKERLKELESYMIMETEIEEEFDNLTKLASEIVGTKISLVSLLDDKRQWFKSKVGMETSETPKELSFCGHAIERPNDILIIPDTREDKRFFDNPFVTSKPNIIFYAGVPLVSKNGFPLGTLCVLDDSPKELTEQQISALKTLSSQVMKLIELRKANHELKEKTTQLKRKNEETERFAYFAAHDLKTPLNNIKKIIDILIRKESIDGFSVNDLLNMVKESSERLTKLIDEILEFSKVDKLSVADKSKILPDELLAKLKTTIIPDTNCSIILDTEVKSITLNATGTLLVLQNLVTNAIKYCDKPETIIVIGLTEQDDVYEFYVKDNGPGIDPVYKDKIFKPFEVLASEDSFGNRGTGLGLSIVEKILEKMGGVISFDSEMGIGTTFTFTVKKSE</sequence>
<dbReference type="EC" id="2.7.13.3" evidence="2"/>
<dbReference type="GO" id="GO:0000155">
    <property type="term" value="F:phosphorelay sensor kinase activity"/>
    <property type="evidence" value="ECO:0007669"/>
    <property type="project" value="InterPro"/>
</dbReference>
<evidence type="ECO:0000313" key="6">
    <source>
        <dbReference type="Proteomes" id="UP000292262"/>
    </source>
</evidence>
<dbReference type="Pfam" id="PF02518">
    <property type="entry name" value="HATPase_c"/>
    <property type="match status" value="1"/>
</dbReference>
<dbReference type="RefSeq" id="WP_130284888.1">
    <property type="nucleotide sequence ID" value="NZ_SGXE01000001.1"/>
</dbReference>
<gene>
    <name evidence="5" type="ORF">EV197_0226</name>
</gene>
<dbReference type="Gene3D" id="3.30.450.40">
    <property type="match status" value="1"/>
</dbReference>
<dbReference type="PANTHER" id="PTHR43102">
    <property type="entry name" value="SLR1143 PROTEIN"/>
    <property type="match status" value="1"/>
</dbReference>
<dbReference type="Proteomes" id="UP000292262">
    <property type="component" value="Unassembled WGS sequence"/>
</dbReference>
<comment type="caution">
    <text evidence="5">The sequence shown here is derived from an EMBL/GenBank/DDBJ whole genome shotgun (WGS) entry which is preliminary data.</text>
</comment>
<evidence type="ECO:0000256" key="2">
    <source>
        <dbReference type="ARBA" id="ARBA00012438"/>
    </source>
</evidence>
<dbReference type="SMART" id="SM00065">
    <property type="entry name" value="GAF"/>
    <property type="match status" value="1"/>
</dbReference>
<protein>
    <recommendedName>
        <fullName evidence="2">histidine kinase</fullName>
        <ecNumber evidence="2">2.7.13.3</ecNumber>
    </recommendedName>
</protein>
<evidence type="ECO:0000256" key="1">
    <source>
        <dbReference type="ARBA" id="ARBA00000085"/>
    </source>
</evidence>
<feature type="domain" description="Histidine kinase" evidence="4">
    <location>
        <begin position="188"/>
        <end position="401"/>
    </location>
</feature>
<dbReference type="InterPro" id="IPR003594">
    <property type="entry name" value="HATPase_dom"/>
</dbReference>
<dbReference type="InterPro" id="IPR036890">
    <property type="entry name" value="HATPase_C_sf"/>
</dbReference>
<dbReference type="SUPFAM" id="SSF47384">
    <property type="entry name" value="Homodimeric domain of signal transducing histidine kinase"/>
    <property type="match status" value="1"/>
</dbReference>
<keyword evidence="5" id="KW-0808">Transferase</keyword>
<dbReference type="InterPro" id="IPR004358">
    <property type="entry name" value="Sig_transdc_His_kin-like_C"/>
</dbReference>
<keyword evidence="5" id="KW-0418">Kinase</keyword>
<name>A0A4Q7PJD9_9FLAO</name>
<accession>A0A4Q7PJD9</accession>
<evidence type="ECO:0000313" key="5">
    <source>
        <dbReference type="EMBL" id="RZS99022.1"/>
    </source>
</evidence>
<dbReference type="InterPro" id="IPR036097">
    <property type="entry name" value="HisK_dim/P_sf"/>
</dbReference>
<proteinExistence type="predicted"/>
<dbReference type="Gene3D" id="1.10.287.130">
    <property type="match status" value="1"/>
</dbReference>
<dbReference type="PANTHER" id="PTHR43102:SF2">
    <property type="entry name" value="GAF DOMAIN-CONTAINING PROTEIN"/>
    <property type="match status" value="1"/>
</dbReference>
<dbReference type="InterPro" id="IPR029016">
    <property type="entry name" value="GAF-like_dom_sf"/>
</dbReference>
<organism evidence="5 6">
    <name type="scientific">Aquimarina brevivitae</name>
    <dbReference type="NCBI Taxonomy" id="323412"/>
    <lineage>
        <taxon>Bacteria</taxon>
        <taxon>Pseudomonadati</taxon>
        <taxon>Bacteroidota</taxon>
        <taxon>Flavobacteriia</taxon>
        <taxon>Flavobacteriales</taxon>
        <taxon>Flavobacteriaceae</taxon>
        <taxon>Aquimarina</taxon>
    </lineage>
</organism>
<evidence type="ECO:0000256" key="3">
    <source>
        <dbReference type="ARBA" id="ARBA00022553"/>
    </source>
</evidence>
<dbReference type="SUPFAM" id="SSF55874">
    <property type="entry name" value="ATPase domain of HSP90 chaperone/DNA topoisomerase II/histidine kinase"/>
    <property type="match status" value="1"/>
</dbReference>
<dbReference type="AlphaFoldDB" id="A0A4Q7PJD9"/>